<evidence type="ECO:0000313" key="3">
    <source>
        <dbReference type="EMBL" id="EFJ17033.1"/>
    </source>
</evidence>
<protein>
    <recommendedName>
        <fullName evidence="5">Gibberellin regulated protein</fullName>
    </recommendedName>
</protein>
<evidence type="ECO:0000256" key="1">
    <source>
        <dbReference type="ARBA" id="ARBA00010582"/>
    </source>
</evidence>
<dbReference type="PANTHER" id="PTHR23201:SF12">
    <property type="entry name" value="OS05G0432200 PROTEIN"/>
    <property type="match status" value="1"/>
</dbReference>
<dbReference type="KEGG" id="smo:SELMODRAFT_117304"/>
<sequence>ADCGGKCKYRCSNSWKPKMCNKMCNICCSKCFCVPNGPKASKKECPCYDAIRNDEGEPKCP</sequence>
<dbReference type="Gramene" id="EFJ16165">
    <property type="protein sequence ID" value="EFJ16165"/>
    <property type="gene ID" value="SELMODRAFT_117304"/>
</dbReference>
<name>D8SET5_SELML</name>
<dbReference type="Proteomes" id="UP000001514">
    <property type="component" value="Unassembled WGS sequence"/>
</dbReference>
<comment type="similarity">
    <text evidence="1">Belongs to the GASA family.</text>
</comment>
<dbReference type="EMBL" id="GL377616">
    <property type="protein sequence ID" value="EFJ17033.1"/>
    <property type="molecule type" value="Genomic_DNA"/>
</dbReference>
<dbReference type="InterPro" id="IPR003854">
    <property type="entry name" value="GASA"/>
</dbReference>
<reference evidence="3 4" key="1">
    <citation type="journal article" date="2011" name="Science">
        <title>The Selaginella genome identifies genetic changes associated with the evolution of vascular plants.</title>
        <authorList>
            <person name="Banks J.A."/>
            <person name="Nishiyama T."/>
            <person name="Hasebe M."/>
            <person name="Bowman J.L."/>
            <person name="Gribskov M."/>
            <person name="dePamphilis C."/>
            <person name="Albert V.A."/>
            <person name="Aono N."/>
            <person name="Aoyama T."/>
            <person name="Ambrose B.A."/>
            <person name="Ashton N.W."/>
            <person name="Axtell M.J."/>
            <person name="Barker E."/>
            <person name="Barker M.S."/>
            <person name="Bennetzen J.L."/>
            <person name="Bonawitz N.D."/>
            <person name="Chapple C."/>
            <person name="Cheng C."/>
            <person name="Correa L.G."/>
            <person name="Dacre M."/>
            <person name="DeBarry J."/>
            <person name="Dreyer I."/>
            <person name="Elias M."/>
            <person name="Engstrom E.M."/>
            <person name="Estelle M."/>
            <person name="Feng L."/>
            <person name="Finet C."/>
            <person name="Floyd S.K."/>
            <person name="Frommer W.B."/>
            <person name="Fujita T."/>
            <person name="Gramzow L."/>
            <person name="Gutensohn M."/>
            <person name="Harholt J."/>
            <person name="Hattori M."/>
            <person name="Heyl A."/>
            <person name="Hirai T."/>
            <person name="Hiwatashi Y."/>
            <person name="Ishikawa M."/>
            <person name="Iwata M."/>
            <person name="Karol K.G."/>
            <person name="Koehler B."/>
            <person name="Kolukisaoglu U."/>
            <person name="Kubo M."/>
            <person name="Kurata T."/>
            <person name="Lalonde S."/>
            <person name="Li K."/>
            <person name="Li Y."/>
            <person name="Litt A."/>
            <person name="Lyons E."/>
            <person name="Manning G."/>
            <person name="Maruyama T."/>
            <person name="Michael T.P."/>
            <person name="Mikami K."/>
            <person name="Miyazaki S."/>
            <person name="Morinaga S."/>
            <person name="Murata T."/>
            <person name="Mueller-Roeber B."/>
            <person name="Nelson D.R."/>
            <person name="Obara M."/>
            <person name="Oguri Y."/>
            <person name="Olmstead R.G."/>
            <person name="Onodera N."/>
            <person name="Petersen B.L."/>
            <person name="Pils B."/>
            <person name="Prigge M."/>
            <person name="Rensing S.A."/>
            <person name="Riano-Pachon D.M."/>
            <person name="Roberts A.W."/>
            <person name="Sato Y."/>
            <person name="Scheller H.V."/>
            <person name="Schulz B."/>
            <person name="Schulz C."/>
            <person name="Shakirov E.V."/>
            <person name="Shibagaki N."/>
            <person name="Shinohara N."/>
            <person name="Shippen D.E."/>
            <person name="Soerensen I."/>
            <person name="Sotooka R."/>
            <person name="Sugimoto N."/>
            <person name="Sugita M."/>
            <person name="Sumikawa N."/>
            <person name="Tanurdzic M."/>
            <person name="Theissen G."/>
            <person name="Ulvskov P."/>
            <person name="Wakazuki S."/>
            <person name="Weng J.K."/>
            <person name="Willats W.W."/>
            <person name="Wipf D."/>
            <person name="Wolf P.G."/>
            <person name="Yang L."/>
            <person name="Zimmer A.D."/>
            <person name="Zhu Q."/>
            <person name="Mitros T."/>
            <person name="Hellsten U."/>
            <person name="Loque D."/>
            <person name="Otillar R."/>
            <person name="Salamov A."/>
            <person name="Schmutz J."/>
            <person name="Shapiro H."/>
            <person name="Lindquist E."/>
            <person name="Lucas S."/>
            <person name="Rokhsar D."/>
            <person name="Grigoriev I.V."/>
        </authorList>
    </citation>
    <scope>NUCLEOTIDE SEQUENCE [LARGE SCALE GENOMIC DNA]</scope>
</reference>
<feature type="non-terminal residue" evidence="3">
    <location>
        <position position="1"/>
    </location>
</feature>
<dbReference type="EMBL" id="GL377620">
    <property type="protein sequence ID" value="EFJ16165.1"/>
    <property type="molecule type" value="Genomic_DNA"/>
</dbReference>
<dbReference type="Gramene" id="EFJ17033">
    <property type="protein sequence ID" value="EFJ17033"/>
    <property type="gene ID" value="SELMODRAFT_115246"/>
</dbReference>
<dbReference type="InParanoid" id="D8SET5"/>
<evidence type="ECO:0000313" key="4">
    <source>
        <dbReference type="Proteomes" id="UP000001514"/>
    </source>
</evidence>
<keyword evidence="4" id="KW-1185">Reference proteome</keyword>
<dbReference type="KEGG" id="smo:SELMODRAFT_115246"/>
<organism evidence="4">
    <name type="scientific">Selaginella moellendorffii</name>
    <name type="common">Spikemoss</name>
    <dbReference type="NCBI Taxonomy" id="88036"/>
    <lineage>
        <taxon>Eukaryota</taxon>
        <taxon>Viridiplantae</taxon>
        <taxon>Streptophyta</taxon>
        <taxon>Embryophyta</taxon>
        <taxon>Tracheophyta</taxon>
        <taxon>Lycopodiopsida</taxon>
        <taxon>Selaginellales</taxon>
        <taxon>Selaginellaceae</taxon>
        <taxon>Selaginella</taxon>
    </lineage>
</organism>
<dbReference type="OrthoDB" id="625265at2759"/>
<dbReference type="HOGENOM" id="CLU_142643_5_2_1"/>
<evidence type="ECO:0008006" key="5">
    <source>
        <dbReference type="Google" id="ProtNLM"/>
    </source>
</evidence>
<gene>
    <name evidence="3" type="ORF">SELMODRAFT_115246</name>
    <name evidence="2" type="ORF">SELMODRAFT_117304</name>
</gene>
<dbReference type="PANTHER" id="PTHR23201">
    <property type="entry name" value="EXTENSIN, PROLINE-RICH PROTEIN"/>
    <property type="match status" value="1"/>
</dbReference>
<accession>D8SET5</accession>
<dbReference type="AlphaFoldDB" id="D8SET5"/>
<proteinExistence type="inferred from homology"/>
<evidence type="ECO:0000313" key="2">
    <source>
        <dbReference type="EMBL" id="EFJ16165.1"/>
    </source>
</evidence>
<dbReference type="OMA" id="CNARCAK"/>
<dbReference type="Pfam" id="PF02704">
    <property type="entry name" value="GASA"/>
    <property type="match status" value="1"/>
</dbReference>